<dbReference type="Proteomes" id="UP001319921">
    <property type="component" value="Chromosome"/>
</dbReference>
<dbReference type="KEGG" id="scas:SACC_28670"/>
<reference evidence="1 2" key="1">
    <citation type="journal article" date="2022" name="Microbiol. Resour. Announc.">
        <title>Complete Genome Sequence of the Hyperthermophilic and Acidophilic Archaeon Saccharolobus caldissimus Strain HS-3T.</title>
        <authorList>
            <person name="Sakai H.D."/>
            <person name="Kurosawa N."/>
        </authorList>
    </citation>
    <scope>NUCLEOTIDE SEQUENCE [LARGE SCALE GENOMIC DNA]</scope>
    <source>
        <strain evidence="1 2">JCM32116</strain>
    </source>
</reference>
<proteinExistence type="predicted"/>
<sequence length="40" mass="4613">MRVYLTKSFNFSKAYYVKVILSAEMEINIVLDVDVSKNSP</sequence>
<organism evidence="1 2">
    <name type="scientific">Saccharolobus caldissimus</name>
    <dbReference type="NCBI Taxonomy" id="1702097"/>
    <lineage>
        <taxon>Archaea</taxon>
        <taxon>Thermoproteota</taxon>
        <taxon>Thermoprotei</taxon>
        <taxon>Sulfolobales</taxon>
        <taxon>Sulfolobaceae</taxon>
        <taxon>Saccharolobus</taxon>
    </lineage>
</organism>
<evidence type="ECO:0000313" key="2">
    <source>
        <dbReference type="Proteomes" id="UP001319921"/>
    </source>
</evidence>
<protein>
    <submittedName>
        <fullName evidence="1">Uncharacterized protein</fullName>
    </submittedName>
</protein>
<dbReference type="EMBL" id="AP025226">
    <property type="protein sequence ID" value="BDB99850.1"/>
    <property type="molecule type" value="Genomic_DNA"/>
</dbReference>
<name>A0AAQ4CVL9_9CREN</name>
<evidence type="ECO:0000313" key="1">
    <source>
        <dbReference type="EMBL" id="BDB99850.1"/>
    </source>
</evidence>
<keyword evidence="2" id="KW-1185">Reference proteome</keyword>
<dbReference type="AlphaFoldDB" id="A0AAQ4CVL9"/>
<accession>A0AAQ4CVL9</accession>
<gene>
    <name evidence="1" type="ORF">SACC_28670</name>
</gene>